<keyword evidence="2" id="KW-1185">Reference proteome</keyword>
<evidence type="ECO:0000313" key="2">
    <source>
        <dbReference type="Proteomes" id="UP001384579"/>
    </source>
</evidence>
<accession>A0ABU8YY55</accession>
<protein>
    <submittedName>
        <fullName evidence="1">Uncharacterized protein</fullName>
    </submittedName>
</protein>
<proteinExistence type="predicted"/>
<reference evidence="1 2" key="1">
    <citation type="journal article" date="2020" name="Harmful Algae">
        <title>Molecular and morphological characterization of a novel dihydroanatoxin-a producing Microcoleus species (cyanobacteria) from the Russian River, California, USA.</title>
        <authorList>
            <person name="Conklin K.Y."/>
            <person name="Stancheva R."/>
            <person name="Otten T.G."/>
            <person name="Fadness R."/>
            <person name="Boyer G.L."/>
            <person name="Read B."/>
            <person name="Zhang X."/>
            <person name="Sheath R.G."/>
        </authorList>
    </citation>
    <scope>NUCLEOTIDE SEQUENCE [LARGE SCALE GENOMIC DNA]</scope>
    <source>
        <strain evidence="1 2">PTRS2</strain>
    </source>
</reference>
<dbReference type="RefSeq" id="WP_340542382.1">
    <property type="nucleotide sequence ID" value="NZ_JBBLXS010000927.1"/>
</dbReference>
<sequence length="60" mass="6909">MYFHKCDRNYSPIIIWAIGQNQTLPIWANSATLVGCVSWKTLILRNNIKTDALYRLQAAI</sequence>
<feature type="non-terminal residue" evidence="1">
    <location>
        <position position="60"/>
    </location>
</feature>
<dbReference type="Proteomes" id="UP001384579">
    <property type="component" value="Unassembled WGS sequence"/>
</dbReference>
<name>A0ABU8YY55_9CYAN</name>
<dbReference type="EMBL" id="JBBLXS010000927">
    <property type="protein sequence ID" value="MEK0189076.1"/>
    <property type="molecule type" value="Genomic_DNA"/>
</dbReference>
<organism evidence="1 2">
    <name type="scientific">Microcoleus anatoxicus PTRS2</name>
    <dbReference type="NCBI Taxonomy" id="2705321"/>
    <lineage>
        <taxon>Bacteria</taxon>
        <taxon>Bacillati</taxon>
        <taxon>Cyanobacteriota</taxon>
        <taxon>Cyanophyceae</taxon>
        <taxon>Oscillatoriophycideae</taxon>
        <taxon>Oscillatoriales</taxon>
        <taxon>Microcoleaceae</taxon>
        <taxon>Microcoleus</taxon>
        <taxon>Microcoleus anatoxicus</taxon>
    </lineage>
</organism>
<evidence type="ECO:0000313" key="1">
    <source>
        <dbReference type="EMBL" id="MEK0189076.1"/>
    </source>
</evidence>
<gene>
    <name evidence="1" type="ORF">WMG39_30150</name>
</gene>
<comment type="caution">
    <text evidence="1">The sequence shown here is derived from an EMBL/GenBank/DDBJ whole genome shotgun (WGS) entry which is preliminary data.</text>
</comment>